<organism evidence="1">
    <name type="scientific">Fagus sylvatica</name>
    <name type="common">Beechnut</name>
    <dbReference type="NCBI Taxonomy" id="28930"/>
    <lineage>
        <taxon>Eukaryota</taxon>
        <taxon>Viridiplantae</taxon>
        <taxon>Streptophyta</taxon>
        <taxon>Embryophyta</taxon>
        <taxon>Tracheophyta</taxon>
        <taxon>Spermatophyta</taxon>
        <taxon>Magnoliopsida</taxon>
        <taxon>eudicotyledons</taxon>
        <taxon>Gunneridae</taxon>
        <taxon>Pentapetalae</taxon>
        <taxon>rosids</taxon>
        <taxon>fabids</taxon>
        <taxon>Fagales</taxon>
        <taxon>Fagaceae</taxon>
        <taxon>Fagus</taxon>
    </lineage>
</organism>
<proteinExistence type="predicted"/>
<accession>A0A2N9EFL5</accession>
<dbReference type="EMBL" id="OIVN01000058">
    <property type="protein sequence ID" value="SPC73424.1"/>
    <property type="molecule type" value="Genomic_DNA"/>
</dbReference>
<sequence>MLAAQLNHRVTSGRVIDLQFLEIELSNLVHLGEGFTPVRILLIFADFAGPSGYDFADFYTGEGVKL</sequence>
<gene>
    <name evidence="1" type="ORF">FSB_LOCUS1306</name>
</gene>
<evidence type="ECO:0000313" key="1">
    <source>
        <dbReference type="EMBL" id="SPC73424.1"/>
    </source>
</evidence>
<reference evidence="1" key="1">
    <citation type="submission" date="2018-02" db="EMBL/GenBank/DDBJ databases">
        <authorList>
            <person name="Cohen D.B."/>
            <person name="Kent A.D."/>
        </authorList>
    </citation>
    <scope>NUCLEOTIDE SEQUENCE</scope>
</reference>
<dbReference type="AlphaFoldDB" id="A0A2N9EFL5"/>
<protein>
    <submittedName>
        <fullName evidence="1">Uncharacterized protein</fullName>
    </submittedName>
</protein>
<name>A0A2N9EFL5_FAGSY</name>